<dbReference type="OrthoDB" id="8080938at2"/>
<reference evidence="3" key="2">
    <citation type="submission" date="2022-10" db="EMBL/GenBank/DDBJ databases">
        <title>The complete genomes of actinobacterial strains from the NBC collection.</title>
        <authorList>
            <person name="Joergensen T.S."/>
            <person name="Alvarez Arevalo M."/>
            <person name="Sterndorff E.B."/>
            <person name="Faurdal D."/>
            <person name="Vuksanovic O."/>
            <person name="Mourched A.-S."/>
            <person name="Charusanti P."/>
            <person name="Shaw S."/>
            <person name="Blin K."/>
            <person name="Weber T."/>
        </authorList>
    </citation>
    <scope>NUCLEOTIDE SEQUENCE</scope>
    <source>
        <strain evidence="3">NBC_00256</strain>
    </source>
</reference>
<organism evidence="2 4">
    <name type="scientific">Micromonospora globbae</name>
    <dbReference type="NCBI Taxonomy" id="1894969"/>
    <lineage>
        <taxon>Bacteria</taxon>
        <taxon>Bacillati</taxon>
        <taxon>Actinomycetota</taxon>
        <taxon>Actinomycetes</taxon>
        <taxon>Micromonosporales</taxon>
        <taxon>Micromonosporaceae</taxon>
        <taxon>Micromonospora</taxon>
    </lineage>
</organism>
<accession>A0A420EU77</accession>
<dbReference type="Proteomes" id="UP000285744">
    <property type="component" value="Unassembled WGS sequence"/>
</dbReference>
<reference evidence="2 4" key="1">
    <citation type="journal article" date="2018" name="Int. J. Syst. Evol. Microbiol.">
        <title>Micromonospora globbae sp. nov., an endophytic actinomycete isolated from roots of Globba winitii C. H. Wright.</title>
        <authorList>
            <person name="Kuncharoen N."/>
            <person name="Pittayakhajonwut P."/>
            <person name="Tanasupawat S."/>
        </authorList>
    </citation>
    <scope>NUCLEOTIDE SEQUENCE [LARGE SCALE GENOMIC DNA]</scope>
    <source>
        <strain evidence="2 4">WPS1-2</strain>
    </source>
</reference>
<dbReference type="AlphaFoldDB" id="A0A420EU77"/>
<dbReference type="RefSeq" id="WP_120331499.1">
    <property type="nucleotide sequence ID" value="NZ_CP108084.1"/>
</dbReference>
<name>A0A420EU77_9ACTN</name>
<gene>
    <name evidence="2" type="ORF">D7I43_27595</name>
    <name evidence="3" type="ORF">OG994_15300</name>
</gene>
<dbReference type="SUPFAM" id="SSF54427">
    <property type="entry name" value="NTF2-like"/>
    <property type="match status" value="1"/>
</dbReference>
<evidence type="ECO:0000313" key="5">
    <source>
        <dbReference type="Proteomes" id="UP001432190"/>
    </source>
</evidence>
<evidence type="ECO:0000313" key="4">
    <source>
        <dbReference type="Proteomes" id="UP000285744"/>
    </source>
</evidence>
<evidence type="ECO:0000259" key="1">
    <source>
        <dbReference type="Pfam" id="PF12680"/>
    </source>
</evidence>
<dbReference type="Gene3D" id="3.10.450.50">
    <property type="match status" value="1"/>
</dbReference>
<dbReference type="InterPro" id="IPR037401">
    <property type="entry name" value="SnoaL-like"/>
</dbReference>
<evidence type="ECO:0000313" key="3">
    <source>
        <dbReference type="EMBL" id="WUP47031.1"/>
    </source>
</evidence>
<dbReference type="EMBL" id="CP108084">
    <property type="protein sequence ID" value="WUP47031.1"/>
    <property type="molecule type" value="Genomic_DNA"/>
</dbReference>
<dbReference type="EMBL" id="RAQQ01000026">
    <property type="protein sequence ID" value="RKF24197.1"/>
    <property type="molecule type" value="Genomic_DNA"/>
</dbReference>
<dbReference type="InterPro" id="IPR032710">
    <property type="entry name" value="NTF2-like_dom_sf"/>
</dbReference>
<protein>
    <submittedName>
        <fullName evidence="2">Nuclear transport factor 2 family protein</fullName>
    </submittedName>
</protein>
<feature type="domain" description="SnoaL-like" evidence="1">
    <location>
        <begin position="10"/>
        <end position="105"/>
    </location>
</feature>
<proteinExistence type="predicted"/>
<sequence length="109" mass="11995">MTTTDVPAAIREFIDATNRGDSDAFVAAFTDDAYLNDWGREFHGHDGVRSWDRTDNIGVQSHFEFLGIEPGSEPDSYVVTLKVSGNGFNGTGPMTFHLRDGRIASLRIS</sequence>
<dbReference type="Pfam" id="PF12680">
    <property type="entry name" value="SnoaL_2"/>
    <property type="match status" value="1"/>
</dbReference>
<dbReference type="Proteomes" id="UP001432190">
    <property type="component" value="Chromosome"/>
</dbReference>
<evidence type="ECO:0000313" key="2">
    <source>
        <dbReference type="EMBL" id="RKF24197.1"/>
    </source>
</evidence>
<keyword evidence="5" id="KW-1185">Reference proteome</keyword>